<dbReference type="InterPro" id="IPR011989">
    <property type="entry name" value="ARM-like"/>
</dbReference>
<sequence length="433" mass="47905">MLMFLGKKKHHRMDITTCLKSLLLAIQQYRGGRTAQNAAQLHKQVEEVSGLKCDQLLSSGQALPRECVSGLVELAGNPNTSPNMTSSIISLLAQLACDDDSREILHSSYSLTSTLASCLQVLLKLTYNTRIFQSTNYIHELIAFLMTNIQSHNEDIIMPCLGLMANLCRDNHSDNVKTFYRTLINFLAHNSLTVVVFTLSILASLTLNEKVGEKLFDAKNIHQTFQLVFNIIVNGDGTLTRKYSVDLLVLELLLAMCSVSGLRSLLTAGCRQADGLDGGRKTETGLALVQWLSLPVEGAESCSLQALQLLNELLEDSTRCLVSRQVSAQLCFTQVESLLSCCHSNSSLNCHPPGSDNDLSQVYADALLKTLELMSKLRQQVKDMETSFYRMLQDQRIVTPLSLALTSHHRERVQTGLSLLFEATPLPDFPSLV</sequence>
<dbReference type="InterPro" id="IPR048701">
    <property type="entry name" value="CIP2A_N"/>
</dbReference>
<dbReference type="AlphaFoldDB" id="A0A7J5XHW9"/>
<dbReference type="OrthoDB" id="73401at2759"/>
<protein>
    <recommendedName>
        <fullName evidence="1">CIP2A N-terminal domain-containing protein</fullName>
    </recommendedName>
</protein>
<feature type="domain" description="CIP2A N-terminal" evidence="1">
    <location>
        <begin position="355"/>
        <end position="433"/>
    </location>
</feature>
<keyword evidence="3" id="KW-1185">Reference proteome</keyword>
<dbReference type="PANTHER" id="PTHR23161:SF2">
    <property type="entry name" value="PROTEIN CIP2A"/>
    <property type="match status" value="1"/>
</dbReference>
<reference evidence="2 3" key="1">
    <citation type="submission" date="2020-03" db="EMBL/GenBank/DDBJ databases">
        <title>Dissostichus mawsoni Genome sequencing and assembly.</title>
        <authorList>
            <person name="Park H."/>
        </authorList>
    </citation>
    <scope>NUCLEOTIDE SEQUENCE [LARGE SCALE GENOMIC DNA]</scope>
    <source>
        <strain evidence="2">DM0001</strain>
        <tissue evidence="2">Muscle</tissue>
    </source>
</reference>
<organism evidence="2 3">
    <name type="scientific">Dissostichus mawsoni</name>
    <name type="common">Antarctic cod</name>
    <dbReference type="NCBI Taxonomy" id="36200"/>
    <lineage>
        <taxon>Eukaryota</taxon>
        <taxon>Metazoa</taxon>
        <taxon>Chordata</taxon>
        <taxon>Craniata</taxon>
        <taxon>Vertebrata</taxon>
        <taxon>Euteleostomi</taxon>
        <taxon>Actinopterygii</taxon>
        <taxon>Neopterygii</taxon>
        <taxon>Teleostei</taxon>
        <taxon>Neoteleostei</taxon>
        <taxon>Acanthomorphata</taxon>
        <taxon>Eupercaria</taxon>
        <taxon>Perciformes</taxon>
        <taxon>Notothenioidei</taxon>
        <taxon>Nototheniidae</taxon>
        <taxon>Dissostichus</taxon>
    </lineage>
</organism>
<dbReference type="SUPFAM" id="SSF48371">
    <property type="entry name" value="ARM repeat"/>
    <property type="match status" value="1"/>
</dbReference>
<evidence type="ECO:0000259" key="1">
    <source>
        <dbReference type="Pfam" id="PF21044"/>
    </source>
</evidence>
<dbReference type="EMBL" id="JAAKFY010000024">
    <property type="protein sequence ID" value="KAF3836423.1"/>
    <property type="molecule type" value="Genomic_DNA"/>
</dbReference>
<feature type="domain" description="CIP2A N-terminal" evidence="1">
    <location>
        <begin position="35"/>
        <end position="249"/>
    </location>
</feature>
<dbReference type="Proteomes" id="UP000518266">
    <property type="component" value="Unassembled WGS sequence"/>
</dbReference>
<gene>
    <name evidence="2" type="ORF">F7725_028981</name>
</gene>
<comment type="caution">
    <text evidence="2">The sequence shown here is derived from an EMBL/GenBank/DDBJ whole genome shotgun (WGS) entry which is preliminary data.</text>
</comment>
<name>A0A7J5XHW9_DISMA</name>
<dbReference type="InterPro" id="IPR042510">
    <property type="entry name" value="CIP2A"/>
</dbReference>
<dbReference type="InterPro" id="IPR016024">
    <property type="entry name" value="ARM-type_fold"/>
</dbReference>
<evidence type="ECO:0000313" key="3">
    <source>
        <dbReference type="Proteomes" id="UP000518266"/>
    </source>
</evidence>
<dbReference type="Pfam" id="PF21044">
    <property type="entry name" value="CIP2A_N"/>
    <property type="match status" value="2"/>
</dbReference>
<proteinExistence type="predicted"/>
<accession>A0A7J5XHW9</accession>
<dbReference type="PANTHER" id="PTHR23161">
    <property type="entry name" value="PROTEIN CIP2A"/>
    <property type="match status" value="1"/>
</dbReference>
<evidence type="ECO:0000313" key="2">
    <source>
        <dbReference type="EMBL" id="KAF3836423.1"/>
    </source>
</evidence>
<dbReference type="Gene3D" id="1.25.10.10">
    <property type="entry name" value="Leucine-rich Repeat Variant"/>
    <property type="match status" value="1"/>
</dbReference>